<feature type="signal peptide" evidence="2">
    <location>
        <begin position="1"/>
        <end position="27"/>
    </location>
</feature>
<accession>A0A813ACT5</accession>
<evidence type="ECO:0000313" key="3">
    <source>
        <dbReference type="EMBL" id="CAE7860197.1"/>
    </source>
</evidence>
<protein>
    <submittedName>
        <fullName evidence="3">Cpsf160 protein</fullName>
    </submittedName>
</protein>
<name>A0A813ACT5_9DINO</name>
<organism evidence="3 4">
    <name type="scientific">Symbiodinium necroappetens</name>
    <dbReference type="NCBI Taxonomy" id="1628268"/>
    <lineage>
        <taxon>Eukaryota</taxon>
        <taxon>Sar</taxon>
        <taxon>Alveolata</taxon>
        <taxon>Dinophyceae</taxon>
        <taxon>Suessiales</taxon>
        <taxon>Symbiodiniaceae</taxon>
        <taxon>Symbiodinium</taxon>
    </lineage>
</organism>
<proteinExistence type="predicted"/>
<keyword evidence="4" id="KW-1185">Reference proteome</keyword>
<dbReference type="Proteomes" id="UP000601435">
    <property type="component" value="Unassembled WGS sequence"/>
</dbReference>
<feature type="coiled-coil region" evidence="1">
    <location>
        <begin position="105"/>
        <end position="146"/>
    </location>
</feature>
<comment type="caution">
    <text evidence="3">The sequence shown here is derived from an EMBL/GenBank/DDBJ whole genome shotgun (WGS) entry which is preliminary data.</text>
</comment>
<dbReference type="AlphaFoldDB" id="A0A813ACT5"/>
<reference evidence="3" key="1">
    <citation type="submission" date="2021-02" db="EMBL/GenBank/DDBJ databases">
        <authorList>
            <person name="Dougan E. K."/>
            <person name="Rhodes N."/>
            <person name="Thang M."/>
            <person name="Chan C."/>
        </authorList>
    </citation>
    <scope>NUCLEOTIDE SEQUENCE</scope>
</reference>
<feature type="coiled-coil region" evidence="1">
    <location>
        <begin position="190"/>
        <end position="217"/>
    </location>
</feature>
<feature type="chain" id="PRO_5032618520" evidence="2">
    <location>
        <begin position="28"/>
        <end position="220"/>
    </location>
</feature>
<gene>
    <name evidence="3" type="primary">Cpsf160</name>
    <name evidence="3" type="ORF">SNEC2469_LOCUS27213</name>
</gene>
<dbReference type="EMBL" id="CAJNJA010056853">
    <property type="protein sequence ID" value="CAE7860197.1"/>
    <property type="molecule type" value="Genomic_DNA"/>
</dbReference>
<keyword evidence="2" id="KW-0732">Signal</keyword>
<dbReference type="OrthoDB" id="433489at2759"/>
<evidence type="ECO:0000313" key="4">
    <source>
        <dbReference type="Proteomes" id="UP000601435"/>
    </source>
</evidence>
<evidence type="ECO:0000256" key="1">
    <source>
        <dbReference type="SAM" id="Coils"/>
    </source>
</evidence>
<sequence length="220" mass="24830">MLGRRRPHCFLCRSGVLLFLLWLCSLAWRDTRTYVRGVHARIRWGHLHLQAASQLLDDADAACDLLSERLDTFSEHLNSSSGSWEQAADGVVAGTADDASFRHVLEDLSQELNCSRNHLTKALEQAEEVLSRLSEVQNELDALKRKMRGTPANYAEARAEDKNLCVEIDKRSSNYTQRTQNLADTVTSFMKALTGQRESMNLKLEELAEHIDALSKSDDQ</sequence>
<keyword evidence="1" id="KW-0175">Coiled coil</keyword>
<evidence type="ECO:0000256" key="2">
    <source>
        <dbReference type="SAM" id="SignalP"/>
    </source>
</evidence>